<feature type="domain" description="MsrB" evidence="10">
    <location>
        <begin position="12"/>
        <end position="134"/>
    </location>
</feature>
<dbReference type="Proteomes" id="UP000199556">
    <property type="component" value="Unassembled WGS sequence"/>
</dbReference>
<evidence type="ECO:0000256" key="7">
    <source>
        <dbReference type="ARBA" id="ARBA00048488"/>
    </source>
</evidence>
<evidence type="ECO:0000313" key="11">
    <source>
        <dbReference type="EMBL" id="SFM24224.1"/>
    </source>
</evidence>
<accession>A0A1I4P8P2</accession>
<evidence type="ECO:0000313" key="12">
    <source>
        <dbReference type="Proteomes" id="UP000199556"/>
    </source>
</evidence>
<evidence type="ECO:0000256" key="6">
    <source>
        <dbReference type="ARBA" id="ARBA00023002"/>
    </source>
</evidence>
<name>A0A1I4P8P2_ECTMO</name>
<gene>
    <name evidence="9" type="primary">msrB</name>
    <name evidence="11" type="ORF">SAMN05421721_10181</name>
</gene>
<evidence type="ECO:0000256" key="4">
    <source>
        <dbReference type="ARBA" id="ARBA00022723"/>
    </source>
</evidence>
<keyword evidence="6 9" id="KW-0560">Oxidoreductase</keyword>
<dbReference type="GO" id="GO:0008270">
    <property type="term" value="F:zinc ion binding"/>
    <property type="evidence" value="ECO:0007669"/>
    <property type="project" value="UniProtKB-UniRule"/>
</dbReference>
<dbReference type="FunFam" id="2.170.150.20:FF:000001">
    <property type="entry name" value="Peptide methionine sulfoxide reductase MsrB"/>
    <property type="match status" value="1"/>
</dbReference>
<dbReference type="PANTHER" id="PTHR10173:SF52">
    <property type="entry name" value="METHIONINE-R-SULFOXIDE REDUCTASE B1"/>
    <property type="match status" value="1"/>
</dbReference>
<dbReference type="PROSITE" id="PS51790">
    <property type="entry name" value="MSRB"/>
    <property type="match status" value="1"/>
</dbReference>
<feature type="active site" description="Nucleophile" evidence="9">
    <location>
        <position position="123"/>
    </location>
</feature>
<dbReference type="GO" id="GO:0005737">
    <property type="term" value="C:cytoplasm"/>
    <property type="evidence" value="ECO:0007669"/>
    <property type="project" value="TreeGrafter"/>
</dbReference>
<dbReference type="STRING" id="195064.SAMN05421721_10181"/>
<sequence length="143" mass="16191">MTEMNDKIRKSEAAWRAELSPEAFEVTRRGGTEPPFTGRYYGHEAPGLYRCVCCGAPLFDSEHKYESGSGWPSYWQPVDEHALEEHADHRLGMKRVEVRCRRCDAHLGHVFNDGPWPTGLRYCINSAALRFEPREASPGHGGT</sequence>
<dbReference type="EMBL" id="FOUO01000001">
    <property type="protein sequence ID" value="SFM24224.1"/>
    <property type="molecule type" value="Genomic_DNA"/>
</dbReference>
<evidence type="ECO:0000256" key="2">
    <source>
        <dbReference type="ARBA" id="ARBA00012499"/>
    </source>
</evidence>
<organism evidence="11 12">
    <name type="scientific">Ectothiorhodospira mobilis</name>
    <dbReference type="NCBI Taxonomy" id="195064"/>
    <lineage>
        <taxon>Bacteria</taxon>
        <taxon>Pseudomonadati</taxon>
        <taxon>Pseudomonadota</taxon>
        <taxon>Gammaproteobacteria</taxon>
        <taxon>Chromatiales</taxon>
        <taxon>Ectothiorhodospiraceae</taxon>
        <taxon>Ectothiorhodospira</taxon>
    </lineage>
</organism>
<keyword evidence="12" id="KW-1185">Reference proteome</keyword>
<dbReference type="HAMAP" id="MF_01400">
    <property type="entry name" value="MsrB"/>
    <property type="match status" value="1"/>
</dbReference>
<feature type="binding site" evidence="9">
    <location>
        <position position="51"/>
    </location>
    <ligand>
        <name>Zn(2+)</name>
        <dbReference type="ChEBI" id="CHEBI:29105"/>
    </ligand>
</feature>
<keyword evidence="5 9" id="KW-0862">Zinc</keyword>
<dbReference type="NCBIfam" id="TIGR00357">
    <property type="entry name" value="peptide-methionine (R)-S-oxide reductase MsrB"/>
    <property type="match status" value="1"/>
</dbReference>
<evidence type="ECO:0000256" key="1">
    <source>
        <dbReference type="ARBA" id="ARBA00007174"/>
    </source>
</evidence>
<dbReference type="PANTHER" id="PTHR10173">
    <property type="entry name" value="METHIONINE SULFOXIDE REDUCTASE"/>
    <property type="match status" value="1"/>
</dbReference>
<protein>
    <recommendedName>
        <fullName evidence="3 9">Peptide methionine sulfoxide reductase MsrB</fullName>
        <ecNumber evidence="2 9">1.8.4.12</ecNumber>
    </recommendedName>
    <alternativeName>
        <fullName evidence="8 9">Peptide-methionine (R)-S-oxide reductase</fullName>
    </alternativeName>
</protein>
<dbReference type="Pfam" id="PF01641">
    <property type="entry name" value="SelR"/>
    <property type="match status" value="1"/>
</dbReference>
<comment type="similarity">
    <text evidence="1 9">Belongs to the MsrB Met sulfoxide reductase family.</text>
</comment>
<comment type="cofactor">
    <cofactor evidence="9">
        <name>Zn(2+)</name>
        <dbReference type="ChEBI" id="CHEBI:29105"/>
    </cofactor>
    <text evidence="9">Binds 1 zinc ion per subunit. The zinc ion is important for the structural integrity of the protein.</text>
</comment>
<evidence type="ECO:0000256" key="9">
    <source>
        <dbReference type="HAMAP-Rule" id="MF_01400"/>
    </source>
</evidence>
<dbReference type="InterPro" id="IPR002579">
    <property type="entry name" value="Met_Sox_Rdtase_MsrB_dom"/>
</dbReference>
<feature type="binding site" evidence="9">
    <location>
        <position position="103"/>
    </location>
    <ligand>
        <name>Zn(2+)</name>
        <dbReference type="ChEBI" id="CHEBI:29105"/>
    </ligand>
</feature>
<feature type="binding site" evidence="9">
    <location>
        <position position="54"/>
    </location>
    <ligand>
        <name>Zn(2+)</name>
        <dbReference type="ChEBI" id="CHEBI:29105"/>
    </ligand>
</feature>
<keyword evidence="4 9" id="KW-0479">Metal-binding</keyword>
<dbReference type="AlphaFoldDB" id="A0A1I4P8P2"/>
<reference evidence="11 12" key="1">
    <citation type="submission" date="2016-10" db="EMBL/GenBank/DDBJ databases">
        <authorList>
            <person name="de Groot N.N."/>
        </authorList>
    </citation>
    <scope>NUCLEOTIDE SEQUENCE [LARGE SCALE GENOMIC DNA]</scope>
    <source>
        <strain evidence="11 12">DSM 4180</strain>
    </source>
</reference>
<dbReference type="GO" id="GO:0030091">
    <property type="term" value="P:protein repair"/>
    <property type="evidence" value="ECO:0007669"/>
    <property type="project" value="InterPro"/>
</dbReference>
<evidence type="ECO:0000259" key="10">
    <source>
        <dbReference type="PROSITE" id="PS51790"/>
    </source>
</evidence>
<dbReference type="Gene3D" id="2.170.150.20">
    <property type="entry name" value="Peptide methionine sulfoxide reductase"/>
    <property type="match status" value="1"/>
</dbReference>
<dbReference type="EC" id="1.8.4.12" evidence="2 9"/>
<dbReference type="GO" id="GO:0006979">
    <property type="term" value="P:response to oxidative stress"/>
    <property type="evidence" value="ECO:0007669"/>
    <property type="project" value="InterPro"/>
</dbReference>
<evidence type="ECO:0000256" key="3">
    <source>
        <dbReference type="ARBA" id="ARBA00021130"/>
    </source>
</evidence>
<evidence type="ECO:0000256" key="5">
    <source>
        <dbReference type="ARBA" id="ARBA00022833"/>
    </source>
</evidence>
<proteinExistence type="inferred from homology"/>
<comment type="catalytic activity">
    <reaction evidence="7 9">
        <text>L-methionyl-[protein] + [thioredoxin]-disulfide + H2O = L-methionyl-(R)-S-oxide-[protein] + [thioredoxin]-dithiol</text>
        <dbReference type="Rhea" id="RHEA:24164"/>
        <dbReference type="Rhea" id="RHEA-COMP:10698"/>
        <dbReference type="Rhea" id="RHEA-COMP:10700"/>
        <dbReference type="Rhea" id="RHEA-COMP:12313"/>
        <dbReference type="Rhea" id="RHEA-COMP:12314"/>
        <dbReference type="ChEBI" id="CHEBI:15377"/>
        <dbReference type="ChEBI" id="CHEBI:16044"/>
        <dbReference type="ChEBI" id="CHEBI:29950"/>
        <dbReference type="ChEBI" id="CHEBI:45764"/>
        <dbReference type="ChEBI" id="CHEBI:50058"/>
        <dbReference type="EC" id="1.8.4.12"/>
    </reaction>
</comment>
<dbReference type="InterPro" id="IPR028427">
    <property type="entry name" value="Met_Sox_Rdtase_MsrB"/>
</dbReference>
<dbReference type="GO" id="GO:0033743">
    <property type="term" value="F:peptide-methionine (R)-S-oxide reductase activity"/>
    <property type="evidence" value="ECO:0007669"/>
    <property type="project" value="UniProtKB-UniRule"/>
</dbReference>
<dbReference type="SUPFAM" id="SSF51316">
    <property type="entry name" value="Mss4-like"/>
    <property type="match status" value="1"/>
</dbReference>
<dbReference type="InterPro" id="IPR011057">
    <property type="entry name" value="Mss4-like_sf"/>
</dbReference>
<feature type="binding site" evidence="9">
    <location>
        <position position="100"/>
    </location>
    <ligand>
        <name>Zn(2+)</name>
        <dbReference type="ChEBI" id="CHEBI:29105"/>
    </ligand>
</feature>
<evidence type="ECO:0000256" key="8">
    <source>
        <dbReference type="ARBA" id="ARBA00075819"/>
    </source>
</evidence>